<accession>A0AA94JDI4</accession>
<dbReference type="Proteomes" id="UP000286680">
    <property type="component" value="Unassembled WGS sequence"/>
</dbReference>
<organism evidence="2 3">
    <name type="scientific">Idiomarina aquatica</name>
    <dbReference type="NCBI Taxonomy" id="1327752"/>
    <lineage>
        <taxon>Bacteria</taxon>
        <taxon>Pseudomonadati</taxon>
        <taxon>Pseudomonadota</taxon>
        <taxon>Gammaproteobacteria</taxon>
        <taxon>Alteromonadales</taxon>
        <taxon>Idiomarinaceae</taxon>
        <taxon>Idiomarina</taxon>
    </lineage>
</organism>
<evidence type="ECO:0000313" key="2">
    <source>
        <dbReference type="EMBL" id="RUO44779.1"/>
    </source>
</evidence>
<name>A0AA94JDI4_9GAMM</name>
<gene>
    <name evidence="2" type="ORF">CWE23_01705</name>
</gene>
<keyword evidence="1" id="KW-0472">Membrane</keyword>
<keyword evidence="1" id="KW-0812">Transmembrane</keyword>
<comment type="caution">
    <text evidence="2">The sequence shown here is derived from an EMBL/GenBank/DDBJ whole genome shotgun (WGS) entry which is preliminary data.</text>
</comment>
<proteinExistence type="predicted"/>
<dbReference type="AlphaFoldDB" id="A0AA94JDI4"/>
<feature type="transmembrane region" description="Helical" evidence="1">
    <location>
        <begin position="6"/>
        <end position="24"/>
    </location>
</feature>
<dbReference type="RefSeq" id="WP_126819214.1">
    <property type="nucleotide sequence ID" value="NZ_PIPS01000001.1"/>
</dbReference>
<sequence>MAKGQVLIEAVIGLTLMLLVVLMLQQQLMPAAHNNEAALTAQRHAIWARTADPEVTQTTDDYPSARASGRVLSSLSNLVELDFDTNNLRTSVAADEQTEAADYPMARITDAWSPTRAEQLQSRPALFVLNSLLSNRVVTVVQDGLGWLPIAKELASDSLIFGHVDADVVPERALTQIPYR</sequence>
<protein>
    <submittedName>
        <fullName evidence="2">Uncharacterized protein</fullName>
    </submittedName>
</protein>
<keyword evidence="1" id="KW-1133">Transmembrane helix</keyword>
<keyword evidence="3" id="KW-1185">Reference proteome</keyword>
<evidence type="ECO:0000256" key="1">
    <source>
        <dbReference type="SAM" id="Phobius"/>
    </source>
</evidence>
<evidence type="ECO:0000313" key="3">
    <source>
        <dbReference type="Proteomes" id="UP000286680"/>
    </source>
</evidence>
<dbReference type="EMBL" id="PIPS01000001">
    <property type="protein sequence ID" value="RUO44779.1"/>
    <property type="molecule type" value="Genomic_DNA"/>
</dbReference>
<reference evidence="3" key="1">
    <citation type="journal article" date="2018" name="Front. Microbiol.">
        <title>Genome-Based Analysis Reveals the Taxonomy and Diversity of the Family Idiomarinaceae.</title>
        <authorList>
            <person name="Liu Y."/>
            <person name="Lai Q."/>
            <person name="Shao Z."/>
        </authorList>
    </citation>
    <scope>NUCLEOTIDE SEQUENCE [LARGE SCALE GENOMIC DNA]</scope>
    <source>
        <strain evidence="3">SN-14</strain>
    </source>
</reference>